<dbReference type="PANTHER" id="PTHR23507:SF1">
    <property type="entry name" value="FI18259P1-RELATED"/>
    <property type="match status" value="1"/>
</dbReference>
<evidence type="ECO:0008006" key="9">
    <source>
        <dbReference type="Google" id="ProtNLM"/>
    </source>
</evidence>
<feature type="region of interest" description="Disordered" evidence="5">
    <location>
        <begin position="414"/>
        <end position="450"/>
    </location>
</feature>
<keyword evidence="3 6" id="KW-1133">Transmembrane helix</keyword>
<feature type="transmembrane region" description="Helical" evidence="6">
    <location>
        <begin position="121"/>
        <end position="142"/>
    </location>
</feature>
<evidence type="ECO:0000256" key="3">
    <source>
        <dbReference type="ARBA" id="ARBA00022989"/>
    </source>
</evidence>
<evidence type="ECO:0000256" key="4">
    <source>
        <dbReference type="ARBA" id="ARBA00023136"/>
    </source>
</evidence>
<gene>
    <name evidence="7" type="ORF">BDV98DRAFT_570550</name>
</gene>
<evidence type="ECO:0000256" key="6">
    <source>
        <dbReference type="SAM" id="Phobius"/>
    </source>
</evidence>
<dbReference type="EMBL" id="ML178831">
    <property type="protein sequence ID" value="TFK99995.1"/>
    <property type="molecule type" value="Genomic_DNA"/>
</dbReference>
<feature type="transmembrane region" description="Helical" evidence="6">
    <location>
        <begin position="149"/>
        <end position="171"/>
    </location>
</feature>
<evidence type="ECO:0000256" key="5">
    <source>
        <dbReference type="SAM" id="MobiDB-lite"/>
    </source>
</evidence>
<feature type="region of interest" description="Disordered" evidence="5">
    <location>
        <begin position="245"/>
        <end position="268"/>
    </location>
</feature>
<dbReference type="Proteomes" id="UP000305067">
    <property type="component" value="Unassembled WGS sequence"/>
</dbReference>
<keyword evidence="8" id="KW-1185">Reference proteome</keyword>
<feature type="transmembrane region" description="Helical" evidence="6">
    <location>
        <begin position="222"/>
        <end position="240"/>
    </location>
</feature>
<protein>
    <recommendedName>
        <fullName evidence="9">Major facilitator superfamily domain-containing protein</fullName>
    </recommendedName>
</protein>
<evidence type="ECO:0000313" key="8">
    <source>
        <dbReference type="Proteomes" id="UP000305067"/>
    </source>
</evidence>
<dbReference type="OrthoDB" id="3026777at2759"/>
<dbReference type="InterPro" id="IPR036259">
    <property type="entry name" value="MFS_trans_sf"/>
</dbReference>
<keyword evidence="2 6" id="KW-0812">Transmembrane</keyword>
<dbReference type="InterPro" id="IPR011701">
    <property type="entry name" value="MFS"/>
</dbReference>
<keyword evidence="4 6" id="KW-0472">Membrane</keyword>
<dbReference type="Pfam" id="PF07690">
    <property type="entry name" value="MFS_1"/>
    <property type="match status" value="1"/>
</dbReference>
<dbReference type="SUPFAM" id="SSF103473">
    <property type="entry name" value="MFS general substrate transporter"/>
    <property type="match status" value="1"/>
</dbReference>
<organism evidence="7 8">
    <name type="scientific">Pterulicium gracile</name>
    <dbReference type="NCBI Taxonomy" id="1884261"/>
    <lineage>
        <taxon>Eukaryota</taxon>
        <taxon>Fungi</taxon>
        <taxon>Dikarya</taxon>
        <taxon>Basidiomycota</taxon>
        <taxon>Agaricomycotina</taxon>
        <taxon>Agaricomycetes</taxon>
        <taxon>Agaricomycetidae</taxon>
        <taxon>Agaricales</taxon>
        <taxon>Pleurotineae</taxon>
        <taxon>Pterulaceae</taxon>
        <taxon>Pterulicium</taxon>
    </lineage>
</organism>
<evidence type="ECO:0000256" key="2">
    <source>
        <dbReference type="ARBA" id="ARBA00022692"/>
    </source>
</evidence>
<feature type="transmembrane region" description="Helical" evidence="6">
    <location>
        <begin position="369"/>
        <end position="391"/>
    </location>
</feature>
<feature type="transmembrane region" description="Helical" evidence="6">
    <location>
        <begin position="332"/>
        <end position="357"/>
    </location>
</feature>
<reference evidence="7 8" key="1">
    <citation type="journal article" date="2019" name="Nat. Ecol. Evol.">
        <title>Megaphylogeny resolves global patterns of mushroom evolution.</title>
        <authorList>
            <person name="Varga T."/>
            <person name="Krizsan K."/>
            <person name="Foldi C."/>
            <person name="Dima B."/>
            <person name="Sanchez-Garcia M."/>
            <person name="Sanchez-Ramirez S."/>
            <person name="Szollosi G.J."/>
            <person name="Szarkandi J.G."/>
            <person name="Papp V."/>
            <person name="Albert L."/>
            <person name="Andreopoulos W."/>
            <person name="Angelini C."/>
            <person name="Antonin V."/>
            <person name="Barry K.W."/>
            <person name="Bougher N.L."/>
            <person name="Buchanan P."/>
            <person name="Buyck B."/>
            <person name="Bense V."/>
            <person name="Catcheside P."/>
            <person name="Chovatia M."/>
            <person name="Cooper J."/>
            <person name="Damon W."/>
            <person name="Desjardin D."/>
            <person name="Finy P."/>
            <person name="Geml J."/>
            <person name="Haridas S."/>
            <person name="Hughes K."/>
            <person name="Justo A."/>
            <person name="Karasinski D."/>
            <person name="Kautmanova I."/>
            <person name="Kiss B."/>
            <person name="Kocsube S."/>
            <person name="Kotiranta H."/>
            <person name="LaButti K.M."/>
            <person name="Lechner B.E."/>
            <person name="Liimatainen K."/>
            <person name="Lipzen A."/>
            <person name="Lukacs Z."/>
            <person name="Mihaltcheva S."/>
            <person name="Morgado L.N."/>
            <person name="Niskanen T."/>
            <person name="Noordeloos M.E."/>
            <person name="Ohm R.A."/>
            <person name="Ortiz-Santana B."/>
            <person name="Ovrebo C."/>
            <person name="Racz N."/>
            <person name="Riley R."/>
            <person name="Savchenko A."/>
            <person name="Shiryaev A."/>
            <person name="Soop K."/>
            <person name="Spirin V."/>
            <person name="Szebenyi C."/>
            <person name="Tomsovsky M."/>
            <person name="Tulloss R.E."/>
            <person name="Uehling J."/>
            <person name="Grigoriev I.V."/>
            <person name="Vagvolgyi C."/>
            <person name="Papp T."/>
            <person name="Martin F.M."/>
            <person name="Miettinen O."/>
            <person name="Hibbett D.S."/>
            <person name="Nagy L.G."/>
        </authorList>
    </citation>
    <scope>NUCLEOTIDE SEQUENCE [LARGE SCALE GENOMIC DNA]</scope>
    <source>
        <strain evidence="7 8">CBS 309.79</strain>
    </source>
</reference>
<dbReference type="Gene3D" id="1.20.1250.20">
    <property type="entry name" value="MFS general substrate transporter like domains"/>
    <property type="match status" value="1"/>
</dbReference>
<evidence type="ECO:0000313" key="7">
    <source>
        <dbReference type="EMBL" id="TFK99995.1"/>
    </source>
</evidence>
<dbReference type="PANTHER" id="PTHR23507">
    <property type="entry name" value="ZGC:174356"/>
    <property type="match status" value="1"/>
</dbReference>
<evidence type="ECO:0000256" key="1">
    <source>
        <dbReference type="ARBA" id="ARBA00004141"/>
    </source>
</evidence>
<sequence length="587" mass="64638">METTPLLGARPPPRWLPFPHTRKIHIHPAFYIFPIPFFAQLSIQSQATTVLEIIRGVICRVYWEKDDADGPPGLEDPRCLDPRVGQLFSTFMTVNGVLTAICIFIMYGAMNHYTRKRSVRFVLIALSSVLTFANALFVLALFSSSNIQVPILVAWFVVSVLFVGAPDLWMLPCSAHIINTTNADQRTSYLSLNYGAFLSGGIPAFALGGAITEKYGSPKPTFIIATAFSAILVLYCVFILPESSGPKDDSSSSGSSTPHEETQHEEGDSVWKRMWGTVYTFIILPLGVLLPRREASLYKSSETGSTISVNNNTSASNSNGSNKKGGKRNYRLFLLGLHILFANLSSSYIVSCVIIFLTTTREYRPDDNGYLLSLLLLASAISLLLVTPALLKLLRPLYDRYLIGLHPNAAQIKKSSTSSSAHGRSISGRDIREEQEQEQEDSGGKKEKLDEEYPSTKLEVHITILSWVLEIVTVVALPYSRSAGDVLVLMMLYGVSAARQPTTRTICVASAAKRESGDILTATSMLSSIGAAMSTFVLGSTLSGTMTSSPTSVFWLSGVRRLHLSFHVVFIYFSMLFIITYPFVLWF</sequence>
<dbReference type="AlphaFoldDB" id="A0A5C3QD56"/>
<feature type="transmembrane region" description="Helical" evidence="6">
    <location>
        <begin position="191"/>
        <end position="210"/>
    </location>
</feature>
<feature type="transmembrane region" description="Helical" evidence="6">
    <location>
        <begin position="562"/>
        <end position="586"/>
    </location>
</feature>
<feature type="compositionally biased region" description="Basic and acidic residues" evidence="5">
    <location>
        <begin position="258"/>
        <end position="268"/>
    </location>
</feature>
<proteinExistence type="predicted"/>
<feature type="transmembrane region" description="Helical" evidence="6">
    <location>
        <begin position="87"/>
        <end position="109"/>
    </location>
</feature>
<dbReference type="GO" id="GO:0016020">
    <property type="term" value="C:membrane"/>
    <property type="evidence" value="ECO:0007669"/>
    <property type="project" value="UniProtKB-SubCell"/>
</dbReference>
<dbReference type="GO" id="GO:0022857">
    <property type="term" value="F:transmembrane transporter activity"/>
    <property type="evidence" value="ECO:0007669"/>
    <property type="project" value="InterPro"/>
</dbReference>
<name>A0A5C3QD56_9AGAR</name>
<accession>A0A5C3QD56</accession>
<comment type="subcellular location">
    <subcellularLocation>
        <location evidence="1">Membrane</location>
        <topology evidence="1">Multi-pass membrane protein</topology>
    </subcellularLocation>
</comment>